<gene>
    <name evidence="2" type="ORF">Dfulv_19165</name>
</gene>
<evidence type="ECO:0000256" key="1">
    <source>
        <dbReference type="SAM" id="SignalP"/>
    </source>
</evidence>
<name>A0ABY5W836_9ACTN</name>
<evidence type="ECO:0000313" key="2">
    <source>
        <dbReference type="EMBL" id="UWP86243.1"/>
    </source>
</evidence>
<reference evidence="2" key="2">
    <citation type="submission" date="2022-09" db="EMBL/GenBank/DDBJ databases">
        <title>Biosynthetic gene clusters of Dactylosporangioum fulvum.</title>
        <authorList>
            <person name="Caradec T."/>
        </authorList>
    </citation>
    <scope>NUCLEOTIDE SEQUENCE</scope>
    <source>
        <strain evidence="2">NRRL B-16292</strain>
    </source>
</reference>
<keyword evidence="3" id="KW-1185">Reference proteome</keyword>
<proteinExistence type="predicted"/>
<evidence type="ECO:0000313" key="3">
    <source>
        <dbReference type="Proteomes" id="UP001059617"/>
    </source>
</evidence>
<dbReference type="RefSeq" id="WP_259865356.1">
    <property type="nucleotide sequence ID" value="NZ_BAAAST010000018.1"/>
</dbReference>
<accession>A0ABY5W836</accession>
<reference evidence="2" key="1">
    <citation type="submission" date="2021-04" db="EMBL/GenBank/DDBJ databases">
        <authorList>
            <person name="Hartkoorn R.C."/>
            <person name="Beaudoing E."/>
            <person name="Hot D."/>
        </authorList>
    </citation>
    <scope>NUCLEOTIDE SEQUENCE</scope>
    <source>
        <strain evidence="2">NRRL B-16292</strain>
    </source>
</reference>
<sequence length="111" mass="11492">MTTLTRRIARHSIVVTAAIVLGLGALTACSTDNVDCTTNACTVTFDRGVNAESSVLGVDVKLVEVDNGVVKLDVAGTTVSVPVDGTAEAEGFDITVQKVTDEEVVVRIQTG</sequence>
<feature type="chain" id="PRO_5046289288" evidence="1">
    <location>
        <begin position="31"/>
        <end position="111"/>
    </location>
</feature>
<dbReference type="PROSITE" id="PS51257">
    <property type="entry name" value="PROKAR_LIPOPROTEIN"/>
    <property type="match status" value="1"/>
</dbReference>
<organism evidence="2 3">
    <name type="scientific">Dactylosporangium fulvum</name>
    <dbReference type="NCBI Taxonomy" id="53359"/>
    <lineage>
        <taxon>Bacteria</taxon>
        <taxon>Bacillati</taxon>
        <taxon>Actinomycetota</taxon>
        <taxon>Actinomycetes</taxon>
        <taxon>Micromonosporales</taxon>
        <taxon>Micromonosporaceae</taxon>
        <taxon>Dactylosporangium</taxon>
    </lineage>
</organism>
<feature type="signal peptide" evidence="1">
    <location>
        <begin position="1"/>
        <end position="30"/>
    </location>
</feature>
<protein>
    <submittedName>
        <fullName evidence="2">Uncharacterized protein</fullName>
    </submittedName>
</protein>
<keyword evidence="1" id="KW-0732">Signal</keyword>
<dbReference type="EMBL" id="CP073720">
    <property type="protein sequence ID" value="UWP86243.1"/>
    <property type="molecule type" value="Genomic_DNA"/>
</dbReference>
<dbReference type="Proteomes" id="UP001059617">
    <property type="component" value="Chromosome"/>
</dbReference>